<accession>A0A8J7C5A5</accession>
<proteinExistence type="predicted"/>
<name>A0A8J7C5A5_9CYAN</name>
<keyword evidence="2" id="KW-1185">Reference proteome</keyword>
<evidence type="ECO:0000313" key="1">
    <source>
        <dbReference type="EMBL" id="MBD2772844.1"/>
    </source>
</evidence>
<dbReference type="AlphaFoldDB" id="A0A8J7C5A5"/>
<evidence type="ECO:0000313" key="2">
    <source>
        <dbReference type="Proteomes" id="UP000629098"/>
    </source>
</evidence>
<organism evidence="1 2">
    <name type="scientific">Iningainema tapete BLCC-T55</name>
    <dbReference type="NCBI Taxonomy" id="2748662"/>
    <lineage>
        <taxon>Bacteria</taxon>
        <taxon>Bacillati</taxon>
        <taxon>Cyanobacteriota</taxon>
        <taxon>Cyanophyceae</taxon>
        <taxon>Nostocales</taxon>
        <taxon>Scytonemataceae</taxon>
        <taxon>Iningainema tapete</taxon>
    </lineage>
</organism>
<reference evidence="1" key="1">
    <citation type="submission" date="2020-09" db="EMBL/GenBank/DDBJ databases">
        <title>Iningainema tapete sp. nov. (Scytonemataceae, Cyanobacteria) from greenhouses in central Florida (USA) produces two types of nodularin with biosynthetic potential for microcystin-LR and anabaenopeptins.</title>
        <authorList>
            <person name="Berthold D.E."/>
            <person name="Lefler F.W."/>
            <person name="Huang I.-S."/>
            <person name="Abdulla H."/>
            <person name="Zimba P.V."/>
            <person name="Laughinghouse H.D. IV."/>
        </authorList>
    </citation>
    <scope>NUCLEOTIDE SEQUENCE</scope>
    <source>
        <strain evidence="1">BLCCT55</strain>
    </source>
</reference>
<comment type="caution">
    <text evidence="1">The sequence shown here is derived from an EMBL/GenBank/DDBJ whole genome shotgun (WGS) entry which is preliminary data.</text>
</comment>
<sequence>MQAQDLEDVDRPEVVAVDKDEQVVLLAKVQGFPFNFQEPKAKKHATLRLINFLQAANDKIPYAMLVDLENILIFQWDGNNLSEPIICLNTADVLSHYEPEFRNKKIYSLYLTGLIEAWISDCCYHWKLTNPPASREMSQIGLLQQLEGGYTEP</sequence>
<dbReference type="Proteomes" id="UP000629098">
    <property type="component" value="Unassembled WGS sequence"/>
</dbReference>
<dbReference type="EMBL" id="JACXAE010000046">
    <property type="protein sequence ID" value="MBD2772844.1"/>
    <property type="molecule type" value="Genomic_DNA"/>
</dbReference>
<protein>
    <submittedName>
        <fullName evidence="1">Uncharacterized protein</fullName>
    </submittedName>
</protein>
<gene>
    <name evidence="1" type="ORF">ICL16_12360</name>
</gene>